<comment type="catalytic activity">
    <reaction evidence="12">
        <text>2 1-hexadecanoyl-sn-glycero-3-phospho-(1'-sn-glycerol) = 1-hexadecanoyl-sn-glycero-3-phospho-(3'-hexadecanoyl-1'-sn-glycerol) + sn-glycero-3-phospho-(1'-sn-glycerol)</text>
        <dbReference type="Rhea" id="RHEA:77607"/>
        <dbReference type="ChEBI" id="CHEBI:64717"/>
        <dbReference type="ChEBI" id="CHEBI:75158"/>
        <dbReference type="ChEBI" id="CHEBI:232639"/>
    </reaction>
    <physiologicalReaction direction="left-to-right" evidence="12">
        <dbReference type="Rhea" id="RHEA:77608"/>
    </physiologicalReaction>
</comment>
<evidence type="ECO:0000256" key="7">
    <source>
        <dbReference type="ARBA" id="ARBA00044557"/>
    </source>
</evidence>
<gene>
    <name evidence="16" type="primary">ORF55605</name>
</gene>
<comment type="similarity">
    <text evidence="1">Belongs to the CLN5 family.</text>
</comment>
<dbReference type="Pfam" id="PF15014">
    <property type="entry name" value="CLN5"/>
    <property type="match status" value="1"/>
</dbReference>
<dbReference type="GO" id="GO:0008474">
    <property type="term" value="F:palmitoyl-(protein) hydrolase activity"/>
    <property type="evidence" value="ECO:0007669"/>
    <property type="project" value="UniProtKB-EC"/>
</dbReference>
<sequence length="326" mass="38066">MFSIAFLLCPLLVFSLSSAIDWPQPHRKYDKRPNSNSYCQAGVIAFCPTGMQSNYMPTFNASDTLYVYAMKAPVWEFKFGSLLKYFNIMHDAIGFYHVQSGLNMTMEWYELFQLFNCTFPHEPDKNKLLWCNQGATCIYQGIDDQHWIENGTLVKVAEINGETFNQFAAWVELDNNTYPFYETWTIMEKPGGQVWFDPFDCASWVLRAFDTLSINGAKFNQSVHLNYTKIILYSEQPIYIGNSTSIYSDPSTLSALYNFYTYFQGSKSLAHVLENLLKYISWFIENDTFYLFYNDQYWKLPLVYPYIKLTYDETPLPSIVTSHDYV</sequence>
<protein>
    <recommendedName>
        <fullName evidence="4">Bis(monoacylglycero)phosphate synthase CLN5</fullName>
    </recommendedName>
    <alternativeName>
        <fullName evidence="5">Ceroid-lipofuscinosis neuronal protein 5</fullName>
    </alternativeName>
    <alternativeName>
        <fullName evidence="7">Palmitoyl protein thioesterase CLN5</fullName>
    </alternativeName>
    <alternativeName>
        <fullName evidence="6">S-depalmitoylase CLN5</fullName>
    </alternativeName>
</protein>
<proteinExistence type="inferred from homology"/>
<dbReference type="GO" id="GO:0016798">
    <property type="term" value="F:hydrolase activity, acting on glycosyl bonds"/>
    <property type="evidence" value="ECO:0007669"/>
    <property type="project" value="TreeGrafter"/>
</dbReference>
<accession>A0A0B6ZAU6</accession>
<evidence type="ECO:0000256" key="8">
    <source>
        <dbReference type="ARBA" id="ARBA00045492"/>
    </source>
</evidence>
<evidence type="ECO:0000256" key="2">
    <source>
        <dbReference type="ARBA" id="ARBA00023180"/>
    </source>
</evidence>
<dbReference type="PANTHER" id="PTHR15380">
    <property type="entry name" value="CEROID-LIPOFUSCINOSIS, NEURONAL 5"/>
    <property type="match status" value="1"/>
</dbReference>
<dbReference type="InterPro" id="IPR026138">
    <property type="entry name" value="CLN5"/>
</dbReference>
<comment type="function">
    <text evidence="8">Catalyzes the synthesis of bis(monoacylglycero)phosphate (BMP) via transacylation of 2 molecules of lysophosphatidylglycerol (LPG). BMP also known as lysobisphosphatidic acid plays a key role in the formation of intraluminal vesicles and in maintaining intracellular cholesterol homeostasis. Can use only LPG as the exclusive lysophospholipid acyl donor for base exchange and displays BMP synthase activity towards various LPGs (LPG 14:0, LPG 16:0, LPG 18:0, LPG 18:1) with a higher preference for longer chain lengths. Plays a role in influencing the retrograde trafficking of lysosomal sorting receptors SORT1 and IGF2R from the endosomes to the trans-Golgi network by controlling the recruitment of retromer complex to the endosomal membrane. Regulates the localization and activation of RAB7A which is required to recruit the retromer complex to the endosomal membrane.</text>
</comment>
<evidence type="ECO:0000256" key="11">
    <source>
        <dbReference type="ARBA" id="ARBA00051022"/>
    </source>
</evidence>
<reference evidence="16" key="1">
    <citation type="submission" date="2014-12" db="EMBL/GenBank/DDBJ databases">
        <title>Insight into the proteome of Arion vulgaris.</title>
        <authorList>
            <person name="Aradska J."/>
            <person name="Bulat T."/>
            <person name="Smidak R."/>
            <person name="Sarate P."/>
            <person name="Gangsoo J."/>
            <person name="Sialana F."/>
            <person name="Bilban M."/>
            <person name="Lubec G."/>
        </authorList>
    </citation>
    <scope>NUCLEOTIDE SEQUENCE</scope>
    <source>
        <tissue evidence="16">Skin</tissue>
    </source>
</reference>
<dbReference type="GO" id="GO:0005765">
    <property type="term" value="C:lysosomal membrane"/>
    <property type="evidence" value="ECO:0007669"/>
    <property type="project" value="TreeGrafter"/>
</dbReference>
<evidence type="ECO:0000256" key="12">
    <source>
        <dbReference type="ARBA" id="ARBA00051183"/>
    </source>
</evidence>
<keyword evidence="15" id="KW-0732">Signal</keyword>
<dbReference type="AlphaFoldDB" id="A0A0B6ZAU6"/>
<evidence type="ECO:0000256" key="6">
    <source>
        <dbReference type="ARBA" id="ARBA00044556"/>
    </source>
</evidence>
<dbReference type="GO" id="GO:0007040">
    <property type="term" value="P:lysosome organization"/>
    <property type="evidence" value="ECO:0007669"/>
    <property type="project" value="TreeGrafter"/>
</dbReference>
<dbReference type="EMBL" id="HACG01018748">
    <property type="protein sequence ID" value="CEK65613.1"/>
    <property type="molecule type" value="Transcribed_RNA"/>
</dbReference>
<evidence type="ECO:0000256" key="10">
    <source>
        <dbReference type="ARBA" id="ARBA00050455"/>
    </source>
</evidence>
<comment type="catalytic activity">
    <reaction evidence="14">
        <text>2 1-octadecanoyl-sn-glycero-3-phospho-(1'-sn-glycerol) = 1-octadecanoyl-sn-glycero-3-phospho-(3'-octadecanoyl-1'-sn-glycerol) + sn-glycero-3-phospho-(1'-sn-glycerol)</text>
        <dbReference type="Rhea" id="RHEA:77603"/>
        <dbReference type="ChEBI" id="CHEBI:64717"/>
        <dbReference type="ChEBI" id="CHEBI:72827"/>
        <dbReference type="ChEBI" id="CHEBI:232638"/>
    </reaction>
    <physiologicalReaction direction="left-to-right" evidence="14">
        <dbReference type="Rhea" id="RHEA:77604"/>
    </physiologicalReaction>
</comment>
<evidence type="ECO:0000256" key="9">
    <source>
        <dbReference type="ARBA" id="ARBA00047409"/>
    </source>
</evidence>
<evidence type="ECO:0000256" key="3">
    <source>
        <dbReference type="ARBA" id="ARBA00044494"/>
    </source>
</evidence>
<keyword evidence="2" id="KW-0325">Glycoprotein</keyword>
<comment type="catalytic activity">
    <reaction evidence="11">
        <text>2 1-(9Z-octadecenoyl)-sn-glycero-3-phospho-(1'-sn-glycerol) = 1-(9Z-octadecenoyl)-sn-glycero-3-phospho-(3'-(9Z-octadecenoyl)-1'-sn-glycerol) + sn-glycero-3-phospho-(1'-sn-glycerol)</text>
        <dbReference type="Rhea" id="RHEA:77599"/>
        <dbReference type="ChEBI" id="CHEBI:64717"/>
        <dbReference type="ChEBI" id="CHEBI:72828"/>
        <dbReference type="ChEBI" id="CHEBI:232637"/>
    </reaction>
    <physiologicalReaction direction="left-to-right" evidence="11">
        <dbReference type="Rhea" id="RHEA:77600"/>
    </physiologicalReaction>
</comment>
<evidence type="ECO:0000256" key="1">
    <source>
        <dbReference type="ARBA" id="ARBA00007028"/>
    </source>
</evidence>
<comment type="catalytic activity">
    <reaction evidence="13">
        <text>2 1-acyl-sn-glycero-3-phospho-(1'-sn-glycerol) = 1-acyl-sn-glycero-3-phospho-(3'-acyl-sn-1'-glycerol) + sn-glycero-3-phospho-(1'-sn-glycerol)</text>
        <dbReference type="Rhea" id="RHEA:77619"/>
        <dbReference type="ChEBI" id="CHEBI:64717"/>
        <dbReference type="ChEBI" id="CHEBI:64840"/>
        <dbReference type="ChEBI" id="CHEBI:232628"/>
    </reaction>
    <physiologicalReaction direction="left-to-right" evidence="13">
        <dbReference type="Rhea" id="RHEA:77620"/>
    </physiologicalReaction>
</comment>
<evidence type="ECO:0000256" key="14">
    <source>
        <dbReference type="ARBA" id="ARBA00051789"/>
    </source>
</evidence>
<evidence type="ECO:0000256" key="13">
    <source>
        <dbReference type="ARBA" id="ARBA00051553"/>
    </source>
</evidence>
<evidence type="ECO:0000256" key="15">
    <source>
        <dbReference type="SAM" id="SignalP"/>
    </source>
</evidence>
<name>A0A0B6ZAU6_9EUPU</name>
<organism evidence="16">
    <name type="scientific">Arion vulgaris</name>
    <dbReference type="NCBI Taxonomy" id="1028688"/>
    <lineage>
        <taxon>Eukaryota</taxon>
        <taxon>Metazoa</taxon>
        <taxon>Spiralia</taxon>
        <taxon>Lophotrochozoa</taxon>
        <taxon>Mollusca</taxon>
        <taxon>Gastropoda</taxon>
        <taxon>Heterobranchia</taxon>
        <taxon>Euthyneura</taxon>
        <taxon>Panpulmonata</taxon>
        <taxon>Eupulmonata</taxon>
        <taxon>Stylommatophora</taxon>
        <taxon>Helicina</taxon>
        <taxon>Arionoidea</taxon>
        <taxon>Arionidae</taxon>
        <taxon>Arion</taxon>
    </lineage>
</organism>
<evidence type="ECO:0000256" key="4">
    <source>
        <dbReference type="ARBA" id="ARBA00044532"/>
    </source>
</evidence>
<feature type="chain" id="PRO_5002111020" description="Bis(monoacylglycero)phosphate synthase CLN5" evidence="15">
    <location>
        <begin position="20"/>
        <end position="326"/>
    </location>
</feature>
<evidence type="ECO:0000313" key="16">
    <source>
        <dbReference type="EMBL" id="CEK65613.1"/>
    </source>
</evidence>
<evidence type="ECO:0000256" key="5">
    <source>
        <dbReference type="ARBA" id="ARBA00044547"/>
    </source>
</evidence>
<comment type="function">
    <text evidence="3">Exhibits palmitoyl protein thioesterase (S-depalmitoylation) activity in vitro and most likely plays a role in protein S-depalmitoylation.</text>
</comment>
<dbReference type="PANTHER" id="PTHR15380:SF2">
    <property type="entry name" value="CEROID-LIPOFUSCINOSIS NEURONAL PROTEIN 5"/>
    <property type="match status" value="1"/>
</dbReference>
<feature type="signal peptide" evidence="15">
    <location>
        <begin position="1"/>
        <end position="19"/>
    </location>
</feature>
<comment type="catalytic activity">
    <reaction evidence="10">
        <text>2 1-tetradecanoyl-sn-glycero-3-phospho-(1'-sn-glycerol) = 1-tetradecanoyl-sn-glycero-3-phospho-(3'-tetradecanoyl-1'-sn-glycerol) + sn-glycero-3-phospho-(1'-sn-glycerol)</text>
        <dbReference type="Rhea" id="RHEA:77611"/>
        <dbReference type="ChEBI" id="CHEBI:64717"/>
        <dbReference type="ChEBI" id="CHEBI:72826"/>
        <dbReference type="ChEBI" id="CHEBI:232640"/>
    </reaction>
    <physiologicalReaction direction="left-to-right" evidence="10">
        <dbReference type="Rhea" id="RHEA:77612"/>
    </physiologicalReaction>
</comment>
<comment type="catalytic activity">
    <reaction evidence="9">
        <text>S-hexadecanoyl-L-cysteinyl-[protein] + H2O = L-cysteinyl-[protein] + hexadecanoate + H(+)</text>
        <dbReference type="Rhea" id="RHEA:19233"/>
        <dbReference type="Rhea" id="RHEA-COMP:10131"/>
        <dbReference type="Rhea" id="RHEA-COMP:11032"/>
        <dbReference type="ChEBI" id="CHEBI:7896"/>
        <dbReference type="ChEBI" id="CHEBI:15377"/>
        <dbReference type="ChEBI" id="CHEBI:15378"/>
        <dbReference type="ChEBI" id="CHEBI:29950"/>
        <dbReference type="ChEBI" id="CHEBI:74151"/>
        <dbReference type="EC" id="3.1.2.22"/>
    </reaction>
    <physiologicalReaction direction="left-to-right" evidence="9">
        <dbReference type="Rhea" id="RHEA:19234"/>
    </physiologicalReaction>
</comment>